<evidence type="ECO:0008006" key="3">
    <source>
        <dbReference type="Google" id="ProtNLM"/>
    </source>
</evidence>
<evidence type="ECO:0000313" key="2">
    <source>
        <dbReference type="Proteomes" id="UP001642405"/>
    </source>
</evidence>
<sequence>MSSYELKDTKSSITAWVAHFKLVKKALTHKDEECAQQEDGWECGLLVIENTRMFVREPSTRDRAGYDNWSQARSHKAVLPQIGSPTTIQAIHALHIVGNLAHK</sequence>
<reference evidence="1 2" key="1">
    <citation type="submission" date="2024-01" db="EMBL/GenBank/DDBJ databases">
        <authorList>
            <person name="Allen C."/>
            <person name="Tagirdzhanova G."/>
        </authorList>
    </citation>
    <scope>NUCLEOTIDE SEQUENCE [LARGE SCALE GENOMIC DNA]</scope>
</reference>
<dbReference type="Proteomes" id="UP001642405">
    <property type="component" value="Unassembled WGS sequence"/>
</dbReference>
<proteinExistence type="predicted"/>
<accession>A0ABP0C7C1</accession>
<keyword evidence="2" id="KW-1185">Reference proteome</keyword>
<comment type="caution">
    <text evidence="1">The sequence shown here is derived from an EMBL/GenBank/DDBJ whole genome shotgun (WGS) entry which is preliminary data.</text>
</comment>
<dbReference type="EMBL" id="CAWUHB010000041">
    <property type="protein sequence ID" value="CAK7227786.1"/>
    <property type="molecule type" value="Genomic_DNA"/>
</dbReference>
<name>A0ABP0C7C1_9PEZI</name>
<organism evidence="1 2">
    <name type="scientific">Sporothrix curviconia</name>
    <dbReference type="NCBI Taxonomy" id="1260050"/>
    <lineage>
        <taxon>Eukaryota</taxon>
        <taxon>Fungi</taxon>
        <taxon>Dikarya</taxon>
        <taxon>Ascomycota</taxon>
        <taxon>Pezizomycotina</taxon>
        <taxon>Sordariomycetes</taxon>
        <taxon>Sordariomycetidae</taxon>
        <taxon>Ophiostomatales</taxon>
        <taxon>Ophiostomataceae</taxon>
        <taxon>Sporothrix</taxon>
    </lineage>
</organism>
<dbReference type="SUPFAM" id="SSF54001">
    <property type="entry name" value="Cysteine proteinases"/>
    <property type="match status" value="1"/>
</dbReference>
<gene>
    <name evidence="1" type="ORF">SCUCBS95973_006659</name>
</gene>
<dbReference type="InterPro" id="IPR038765">
    <property type="entry name" value="Papain-like_cys_pep_sf"/>
</dbReference>
<protein>
    <recommendedName>
        <fullName evidence="3">Ubiquitin-like protease family profile domain-containing protein</fullName>
    </recommendedName>
</protein>
<evidence type="ECO:0000313" key="1">
    <source>
        <dbReference type="EMBL" id="CAK7227786.1"/>
    </source>
</evidence>